<keyword evidence="1" id="KW-0812">Transmembrane</keyword>
<name>A0A859CUS7_9GAMM</name>
<keyword evidence="1" id="KW-0472">Membrane</keyword>
<sequence length="229" mass="26965">MFVLALVVLLVLCCLLPVFFRWKKQRRALRERLLSRLSSRSERLLYSLEMISDRYLTKETKVFFLEYLLYVIGQLKNANYQSKFVSKQAFLVHLLTELKSGRQQVARERVGSQEQFDQVCDALQYILREMRNIPENRVVSRVIVKHHIVLVRYAHALAYRDLLVKQAGMDLENDKKGQALEKYRIALSSIEKNRSVSSSKREIVRLQSMIQDVEKVLFSKKNKTEPELK</sequence>
<evidence type="ECO:0000313" key="2">
    <source>
        <dbReference type="Proteomes" id="UP000509371"/>
    </source>
</evidence>
<dbReference type="AlphaFoldDB" id="A0A859CUS7"/>
<dbReference type="EMBL" id="CP054301">
    <property type="protein sequence ID" value="QKK79722.1"/>
    <property type="molecule type" value="Genomic_DNA"/>
</dbReference>
<reference evidence="1 2" key="1">
    <citation type="submission" date="2020-06" db="EMBL/GenBank/DDBJ databases">
        <authorList>
            <person name="Voronona O.L."/>
            <person name="Aksenova E.I."/>
            <person name="Kunda M.S."/>
            <person name="Semenov A.N."/>
            <person name="Ryzhova N."/>
        </authorList>
    </citation>
    <scope>NUCLEOTIDE SEQUENCE [LARGE SCALE GENOMIC DNA]</scope>
    <source>
        <strain evidence="1 2">MPKMM3633</strain>
    </source>
</reference>
<dbReference type="Proteomes" id="UP000509371">
    <property type="component" value="Chromosome"/>
</dbReference>
<accession>A0A859CUS7</accession>
<proteinExistence type="predicted"/>
<gene>
    <name evidence="1" type="ORF">MP3633_0986</name>
</gene>
<dbReference type="KEGG" id="mpri:MP3633_0986"/>
<organism evidence="1 2">
    <name type="scientific">Marinomonas primoryensis</name>
    <dbReference type="NCBI Taxonomy" id="178399"/>
    <lineage>
        <taxon>Bacteria</taxon>
        <taxon>Pseudomonadati</taxon>
        <taxon>Pseudomonadota</taxon>
        <taxon>Gammaproteobacteria</taxon>
        <taxon>Oceanospirillales</taxon>
        <taxon>Oceanospirillaceae</taxon>
        <taxon>Marinomonas</taxon>
    </lineage>
</organism>
<protein>
    <submittedName>
        <fullName evidence="1">Putative transmembrane protein</fullName>
    </submittedName>
</protein>
<evidence type="ECO:0000313" key="1">
    <source>
        <dbReference type="EMBL" id="QKK79722.1"/>
    </source>
</evidence>
<dbReference type="RefSeq" id="WP_176334679.1">
    <property type="nucleotide sequence ID" value="NZ_BAAAEF010000003.1"/>
</dbReference>